<reference evidence="1 2" key="1">
    <citation type="submission" date="2016-10" db="EMBL/GenBank/DDBJ databases">
        <authorList>
            <person name="de Groot N.N."/>
        </authorList>
    </citation>
    <scope>NUCLEOTIDE SEQUENCE [LARGE SCALE GENOMIC DNA]</scope>
    <source>
        <strain evidence="1 2">DSM 19803</strain>
    </source>
</reference>
<dbReference type="RefSeq" id="WP_176752675.1">
    <property type="nucleotide sequence ID" value="NZ_FNCW01000003.1"/>
</dbReference>
<sequence>MDVRKQESGEARMRSKALVKRFALRGGATFVVFKDIKISLAFFDSFLGDAKKNESFSFTEILFNWILE</sequence>
<proteinExistence type="predicted"/>
<gene>
    <name evidence="1" type="ORF">SAMN04488027_103160</name>
</gene>
<name>A0A1G7V8L4_9FLAO</name>
<accession>A0A1G7V8L4</accession>
<evidence type="ECO:0000313" key="1">
    <source>
        <dbReference type="EMBL" id="SDG56225.1"/>
    </source>
</evidence>
<keyword evidence="2" id="KW-1185">Reference proteome</keyword>
<dbReference type="Proteomes" id="UP000199296">
    <property type="component" value="Unassembled WGS sequence"/>
</dbReference>
<dbReference type="EMBL" id="FNCW01000003">
    <property type="protein sequence ID" value="SDG56225.1"/>
    <property type="molecule type" value="Genomic_DNA"/>
</dbReference>
<organism evidence="1 2">
    <name type="scientific">Psychroflexus sediminis</name>
    <dbReference type="NCBI Taxonomy" id="470826"/>
    <lineage>
        <taxon>Bacteria</taxon>
        <taxon>Pseudomonadati</taxon>
        <taxon>Bacteroidota</taxon>
        <taxon>Flavobacteriia</taxon>
        <taxon>Flavobacteriales</taxon>
        <taxon>Flavobacteriaceae</taxon>
        <taxon>Psychroflexus</taxon>
    </lineage>
</organism>
<protein>
    <submittedName>
        <fullName evidence="1">Uncharacterized protein</fullName>
    </submittedName>
</protein>
<evidence type="ECO:0000313" key="2">
    <source>
        <dbReference type="Proteomes" id="UP000199296"/>
    </source>
</evidence>
<dbReference type="AlphaFoldDB" id="A0A1G7V8L4"/>